<keyword evidence="2" id="KW-1185">Reference proteome</keyword>
<gene>
    <name evidence="1" type="ORF">Vse01_41390</name>
</gene>
<accession>A0A9W5UUW3</accession>
<name>A0A9W5UUW3_9ACTN</name>
<proteinExistence type="predicted"/>
<evidence type="ECO:0000313" key="1">
    <source>
        <dbReference type="EMBL" id="GIJ34991.1"/>
    </source>
</evidence>
<dbReference type="EMBL" id="BOPD01000026">
    <property type="protein sequence ID" value="GIJ34991.1"/>
    <property type="molecule type" value="Genomic_DNA"/>
</dbReference>
<evidence type="ECO:0000313" key="2">
    <source>
        <dbReference type="Proteomes" id="UP000607311"/>
    </source>
</evidence>
<reference evidence="1" key="1">
    <citation type="submission" date="2021-01" db="EMBL/GenBank/DDBJ databases">
        <title>Whole genome shotgun sequence of Verrucosispora sediminis NBRC 107745.</title>
        <authorList>
            <person name="Komaki H."/>
            <person name="Tamura T."/>
        </authorList>
    </citation>
    <scope>NUCLEOTIDE SEQUENCE</scope>
    <source>
        <strain evidence="1">NBRC 107745</strain>
    </source>
</reference>
<comment type="caution">
    <text evidence="1">The sequence shown here is derived from an EMBL/GenBank/DDBJ whole genome shotgun (WGS) entry which is preliminary data.</text>
</comment>
<protein>
    <submittedName>
        <fullName evidence="1">Uncharacterized protein</fullName>
    </submittedName>
</protein>
<dbReference type="AlphaFoldDB" id="A0A9W5UUW3"/>
<organism evidence="1 2">
    <name type="scientific">Micromonospora sediminimaris</name>
    <dbReference type="NCBI Taxonomy" id="547162"/>
    <lineage>
        <taxon>Bacteria</taxon>
        <taxon>Bacillati</taxon>
        <taxon>Actinomycetota</taxon>
        <taxon>Actinomycetes</taxon>
        <taxon>Micromonosporales</taxon>
        <taxon>Micromonosporaceae</taxon>
        <taxon>Micromonospora</taxon>
    </lineage>
</organism>
<dbReference type="Proteomes" id="UP000607311">
    <property type="component" value="Unassembled WGS sequence"/>
</dbReference>
<sequence length="133" mass="14135">MGNLGNYQRMTSLAKTLGGPKALLFATLGGGYVLGRATEAGGKRAIKAWMAALKKRNTPCETKGQLFRVVTDGEDSGLKLGAGDEYRVLECDADAILIEVVNNPDNPYFVSSEFLTTISDFPGEGAGEVQTDD</sequence>
<dbReference type="OrthoDB" id="2056174at2"/>